<gene>
    <name evidence="4" type="ORF">YH63_003300</name>
</gene>
<dbReference type="InterPro" id="IPR042099">
    <property type="entry name" value="ANL_N_sf"/>
</dbReference>
<dbReference type="STRING" id="211460.YH63_15590"/>
<dbReference type="EMBL" id="LBIA02000001">
    <property type="protein sequence ID" value="TKT70515.1"/>
    <property type="molecule type" value="Genomic_DNA"/>
</dbReference>
<keyword evidence="5" id="KW-1185">Reference proteome</keyword>
<dbReference type="PROSITE" id="PS00455">
    <property type="entry name" value="AMP_BINDING"/>
    <property type="match status" value="1"/>
</dbReference>
<proteinExistence type="predicted"/>
<dbReference type="AlphaFoldDB" id="A0A4U6BM88"/>
<evidence type="ECO:0000256" key="2">
    <source>
        <dbReference type="ARBA" id="ARBA00022840"/>
    </source>
</evidence>
<dbReference type="OrthoDB" id="9803968at2"/>
<protein>
    <submittedName>
        <fullName evidence="4">Long-chain fatty acid--CoA ligase</fullName>
    </submittedName>
</protein>
<dbReference type="Pfam" id="PF23562">
    <property type="entry name" value="AMP-binding_C_3"/>
    <property type="match status" value="1"/>
</dbReference>
<dbReference type="GO" id="GO:0004467">
    <property type="term" value="F:long-chain fatty acid-CoA ligase activity"/>
    <property type="evidence" value="ECO:0007669"/>
    <property type="project" value="TreeGrafter"/>
</dbReference>
<dbReference type="PANTHER" id="PTHR43272:SF33">
    <property type="entry name" value="AMP-BINDING DOMAIN-CONTAINING PROTEIN-RELATED"/>
    <property type="match status" value="1"/>
</dbReference>
<comment type="caution">
    <text evidence="4">The sequence shown here is derived from an EMBL/GenBank/DDBJ whole genome shotgun (WGS) entry which is preliminary data.</text>
</comment>
<feature type="domain" description="AMP-dependent synthetase/ligase" evidence="3">
    <location>
        <begin position="26"/>
        <end position="433"/>
    </location>
</feature>
<name>A0A4U6BM88_9BRAD</name>
<dbReference type="Gene3D" id="3.40.50.12780">
    <property type="entry name" value="N-terminal domain of ligase-like"/>
    <property type="match status" value="1"/>
</dbReference>
<organism evidence="4 5">
    <name type="scientific">Afipia massiliensis</name>
    <dbReference type="NCBI Taxonomy" id="211460"/>
    <lineage>
        <taxon>Bacteria</taxon>
        <taxon>Pseudomonadati</taxon>
        <taxon>Pseudomonadota</taxon>
        <taxon>Alphaproteobacteria</taxon>
        <taxon>Hyphomicrobiales</taxon>
        <taxon>Nitrobacteraceae</taxon>
        <taxon>Afipia</taxon>
    </lineage>
</organism>
<dbReference type="Proteomes" id="UP000034832">
    <property type="component" value="Unassembled WGS sequence"/>
</dbReference>
<dbReference type="SUPFAM" id="SSF56801">
    <property type="entry name" value="Acetyl-CoA synthetase-like"/>
    <property type="match status" value="1"/>
</dbReference>
<dbReference type="GO" id="GO:0016020">
    <property type="term" value="C:membrane"/>
    <property type="evidence" value="ECO:0007669"/>
    <property type="project" value="TreeGrafter"/>
</dbReference>
<evidence type="ECO:0000259" key="3">
    <source>
        <dbReference type="Pfam" id="PF00501"/>
    </source>
</evidence>
<keyword evidence="1" id="KW-0547">Nucleotide-binding</keyword>
<accession>A0A4U6BM88</accession>
<evidence type="ECO:0000313" key="4">
    <source>
        <dbReference type="EMBL" id="TKT70515.1"/>
    </source>
</evidence>
<dbReference type="RefSeq" id="WP_046829784.1">
    <property type="nucleotide sequence ID" value="NZ_LBIA02000001.1"/>
</dbReference>
<evidence type="ECO:0000313" key="5">
    <source>
        <dbReference type="Proteomes" id="UP000034832"/>
    </source>
</evidence>
<dbReference type="Pfam" id="PF00501">
    <property type="entry name" value="AMP-binding"/>
    <property type="match status" value="1"/>
</dbReference>
<evidence type="ECO:0000256" key="1">
    <source>
        <dbReference type="ARBA" id="ARBA00022741"/>
    </source>
</evidence>
<dbReference type="PANTHER" id="PTHR43272">
    <property type="entry name" value="LONG-CHAIN-FATTY-ACID--COA LIGASE"/>
    <property type="match status" value="1"/>
</dbReference>
<reference evidence="4" key="1">
    <citation type="submission" date="2019-04" db="EMBL/GenBank/DDBJ databases">
        <title>Whole genome sequencing of cave bacteria.</title>
        <authorList>
            <person name="Gan H.M."/>
            <person name="Barton H."/>
            <person name="Savka M.A."/>
        </authorList>
    </citation>
    <scope>NUCLEOTIDE SEQUENCE [LARGE SCALE GENOMIC DNA]</scope>
    <source>
        <strain evidence="4">LC387</strain>
    </source>
</reference>
<dbReference type="InterPro" id="IPR020845">
    <property type="entry name" value="AMP-binding_CS"/>
</dbReference>
<sequence>MTTDKAGKDTFPKLLLHNSMVRGELPAIREKSRGIWRTTTWRDLSDEVKALAAALSARGLERGAHVALVGDNRPRLYAAMCAAQWLGAVAVPLYQDATAEELVLPIQRAEITHVFAENQEQVDKLLEILPRCPTIRCIVYDKDRGMRHYKWEQVISYSALLQQGRELASSKSDFLQAEAERGAGQDAAFLFFTSGTTGPAKGVVLTHASLIDRASVAAAADGLTDSDVAMAYLPPGWIGQCLFSYVQPMVVGYCVCCPESSDTMLADMREVGPSCFLATPRVLEALLTQFSIRIEEAGGLNQALYRRGMVAARRIAERELAGEAVSVTDRLGAPVWGLLLYGPLRDMLGMSRMRVAYTAGDAVSPDLLMFFRSLGINLKQLYGSTETGFFVAMQRNGKVKLDTVGPATEGVELKFTAEREILVRSPGLFKEYHRDPEKTAQARNGEGWFYTGDAGYIDGDGHLRIIDRMKDVGVLKDGTPVAPKDLENKLKFFPYIKEAVALGNGRDKVCALIDIDPTAVSRWADRQEISYTGHADLASRDEVYGLIANAIADVNAALARDPAQAKTQIQRFAILSKELDADDGVLTRTGKLRRDVIAQRYGPVVDAMYGGQSEVRLDIGSDHAGEETAELKIRDVKVVGSAQVNRAA</sequence>
<keyword evidence="4" id="KW-0436">Ligase</keyword>
<dbReference type="GO" id="GO:0005524">
    <property type="term" value="F:ATP binding"/>
    <property type="evidence" value="ECO:0007669"/>
    <property type="project" value="UniProtKB-KW"/>
</dbReference>
<keyword evidence="2" id="KW-0067">ATP-binding</keyword>
<dbReference type="InterPro" id="IPR000873">
    <property type="entry name" value="AMP-dep_synth/lig_dom"/>
</dbReference>